<evidence type="ECO:0000259" key="2">
    <source>
        <dbReference type="Pfam" id="PF13843"/>
    </source>
</evidence>
<dbReference type="AlphaFoldDB" id="A0A1B6HQN9"/>
<feature type="non-terminal residue" evidence="3">
    <location>
        <position position="322"/>
    </location>
</feature>
<reference evidence="3" key="1">
    <citation type="submission" date="2015-11" db="EMBL/GenBank/DDBJ databases">
        <title>De novo transcriptome assembly of four potential Pierce s Disease insect vectors from Arizona vineyards.</title>
        <authorList>
            <person name="Tassone E.E."/>
        </authorList>
    </citation>
    <scope>NUCLEOTIDE SEQUENCE</scope>
</reference>
<proteinExistence type="predicted"/>
<dbReference type="PANTHER" id="PTHR46599:SF3">
    <property type="entry name" value="PIGGYBAC TRANSPOSABLE ELEMENT-DERIVED PROTEIN 4"/>
    <property type="match status" value="1"/>
</dbReference>
<evidence type="ECO:0000313" key="3">
    <source>
        <dbReference type="EMBL" id="JAS76984.1"/>
    </source>
</evidence>
<organism evidence="3">
    <name type="scientific">Homalodisca liturata</name>
    <dbReference type="NCBI Taxonomy" id="320908"/>
    <lineage>
        <taxon>Eukaryota</taxon>
        <taxon>Metazoa</taxon>
        <taxon>Ecdysozoa</taxon>
        <taxon>Arthropoda</taxon>
        <taxon>Hexapoda</taxon>
        <taxon>Insecta</taxon>
        <taxon>Pterygota</taxon>
        <taxon>Neoptera</taxon>
        <taxon>Paraneoptera</taxon>
        <taxon>Hemiptera</taxon>
        <taxon>Auchenorrhyncha</taxon>
        <taxon>Membracoidea</taxon>
        <taxon>Cicadellidae</taxon>
        <taxon>Cicadellinae</taxon>
        <taxon>Proconiini</taxon>
        <taxon>Homalodisca</taxon>
    </lineage>
</organism>
<dbReference type="Pfam" id="PF13843">
    <property type="entry name" value="DDE_Tnp_1_7"/>
    <property type="match status" value="1"/>
</dbReference>
<feature type="non-terminal residue" evidence="3">
    <location>
        <position position="1"/>
    </location>
</feature>
<accession>A0A1B6HQN9</accession>
<dbReference type="InterPro" id="IPR029526">
    <property type="entry name" value="PGBD"/>
</dbReference>
<feature type="region of interest" description="Disordered" evidence="1">
    <location>
        <begin position="29"/>
        <end position="70"/>
    </location>
</feature>
<evidence type="ECO:0000256" key="1">
    <source>
        <dbReference type="SAM" id="MobiDB-lite"/>
    </source>
</evidence>
<dbReference type="EMBL" id="GECU01030722">
    <property type="protein sequence ID" value="JAS76984.1"/>
    <property type="molecule type" value="Transcribed_RNA"/>
</dbReference>
<feature type="domain" description="PiggyBac transposable element-derived protein" evidence="2">
    <location>
        <begin position="138"/>
        <end position="322"/>
    </location>
</feature>
<sequence length="322" mass="37239">ILQLLDESFRSGEGDELGYNSDNLVEIFDDDSDADPDFVVSEHDSVSDGDIEISQPGPSTSTKRKIFSSTPKKHLSHKKPRLCVHNQQNKTITLDSQNTSDNQSWKPVDSTFNVYPYNPENESVGINPDIIDSMSNCSPIDFFQLFLDEEVLLLLVTETNRYAQQCLKIAYSPHSRLAKWTDCTVEEMKNFICILIMMGLQQLPSLAHYWRQDDMYISRIPEIMSRNRFELLLRMFHFSDNETVQQGDRLSKVSNLVTILNVKFKMYLSPKDKICIDESVVPFLGRLIFRQYLKNKRHRYGVKIFKLCVEGGYTLQYKIYSG</sequence>
<dbReference type="PANTHER" id="PTHR46599">
    <property type="entry name" value="PIGGYBAC TRANSPOSABLE ELEMENT-DERIVED PROTEIN 4"/>
    <property type="match status" value="1"/>
</dbReference>
<protein>
    <recommendedName>
        <fullName evidence="2">PiggyBac transposable element-derived protein domain-containing protein</fullName>
    </recommendedName>
</protein>
<name>A0A1B6HQN9_9HEMI</name>
<gene>
    <name evidence="3" type="ORF">g.11257</name>
</gene>